<dbReference type="GeneID" id="115874574"/>
<accession>A0A6J2X3D4</accession>
<feature type="active site" description="Charge relay system" evidence="8">
    <location>
        <position position="371"/>
    </location>
</feature>
<gene>
    <name evidence="12" type="primary">LOC115874574</name>
</gene>
<dbReference type="AlphaFoldDB" id="A0A6J2X3D4"/>
<dbReference type="Proteomes" id="UP000504635">
    <property type="component" value="Unplaced"/>
</dbReference>
<dbReference type="SUPFAM" id="SSF53474">
    <property type="entry name" value="alpha/beta-Hydrolases"/>
    <property type="match status" value="1"/>
</dbReference>
<dbReference type="KEGG" id="soy:115874574"/>
<evidence type="ECO:0000256" key="3">
    <source>
        <dbReference type="ARBA" id="ARBA00022801"/>
    </source>
</evidence>
<reference evidence="12" key="1">
    <citation type="submission" date="2025-08" db="UniProtKB">
        <authorList>
            <consortium name="RefSeq"/>
        </authorList>
    </citation>
    <scope>IDENTIFICATION</scope>
    <source>
        <tissue evidence="12">Gonads</tissue>
    </source>
</reference>
<keyword evidence="2 9" id="KW-0732">Signal</keyword>
<dbReference type="RefSeq" id="XP_030745627.1">
    <property type="nucleotide sequence ID" value="XM_030889767.1"/>
</dbReference>
<evidence type="ECO:0000259" key="10">
    <source>
        <dbReference type="Pfam" id="PF04083"/>
    </source>
</evidence>
<keyword evidence="5" id="KW-0443">Lipid metabolism</keyword>
<dbReference type="Pfam" id="PF04083">
    <property type="entry name" value="Abhydro_lipase"/>
    <property type="match status" value="1"/>
</dbReference>
<keyword evidence="6" id="KW-0325">Glycoprotein</keyword>
<dbReference type="GO" id="GO:0016788">
    <property type="term" value="F:hydrolase activity, acting on ester bonds"/>
    <property type="evidence" value="ECO:0007669"/>
    <property type="project" value="InterPro"/>
</dbReference>
<feature type="domain" description="Partial AB-hydrolase lipase" evidence="10">
    <location>
        <begin position="64"/>
        <end position="122"/>
    </location>
</feature>
<keyword evidence="4 7" id="KW-0442">Lipid degradation</keyword>
<evidence type="ECO:0000256" key="2">
    <source>
        <dbReference type="ARBA" id="ARBA00022729"/>
    </source>
</evidence>
<feature type="chain" id="PRO_5026913651" description="Lipase" evidence="9">
    <location>
        <begin position="33"/>
        <end position="436"/>
    </location>
</feature>
<proteinExistence type="inferred from homology"/>
<dbReference type="InterPro" id="IPR006693">
    <property type="entry name" value="AB_hydrolase_lipase"/>
</dbReference>
<dbReference type="InterPro" id="IPR025483">
    <property type="entry name" value="Lipase_euk"/>
</dbReference>
<comment type="similarity">
    <text evidence="1 7">Belongs to the AB hydrolase superfamily. Lipase family.</text>
</comment>
<evidence type="ECO:0000256" key="7">
    <source>
        <dbReference type="PIRNR" id="PIRNR000862"/>
    </source>
</evidence>
<dbReference type="OrthoDB" id="6130531at2759"/>
<evidence type="ECO:0000313" key="12">
    <source>
        <dbReference type="RefSeq" id="XP_030745627.1"/>
    </source>
</evidence>
<evidence type="ECO:0000256" key="4">
    <source>
        <dbReference type="ARBA" id="ARBA00022963"/>
    </source>
</evidence>
<evidence type="ECO:0000256" key="1">
    <source>
        <dbReference type="ARBA" id="ARBA00010701"/>
    </source>
</evidence>
<dbReference type="GO" id="GO:0016042">
    <property type="term" value="P:lipid catabolic process"/>
    <property type="evidence" value="ECO:0007669"/>
    <property type="project" value="UniProtKB-KW"/>
</dbReference>
<protein>
    <recommendedName>
        <fullName evidence="7">Lipase</fullName>
    </recommendedName>
</protein>
<feature type="signal peptide" evidence="9">
    <location>
        <begin position="1"/>
        <end position="32"/>
    </location>
</feature>
<evidence type="ECO:0000313" key="11">
    <source>
        <dbReference type="Proteomes" id="UP000504635"/>
    </source>
</evidence>
<dbReference type="InParanoid" id="A0A6J2X3D4"/>
<dbReference type="PIRSF" id="PIRSF000862">
    <property type="entry name" value="Steryl_ester_lip"/>
    <property type="match status" value="1"/>
</dbReference>
<feature type="active site" description="Nucleophile" evidence="8">
    <location>
        <position position="199"/>
    </location>
</feature>
<name>A0A6J2X3D4_SITOR</name>
<evidence type="ECO:0000256" key="8">
    <source>
        <dbReference type="PIRSR" id="PIRSR000862-1"/>
    </source>
</evidence>
<organism evidence="11 12">
    <name type="scientific">Sitophilus oryzae</name>
    <name type="common">Rice weevil</name>
    <name type="synonym">Curculio oryzae</name>
    <dbReference type="NCBI Taxonomy" id="7048"/>
    <lineage>
        <taxon>Eukaryota</taxon>
        <taxon>Metazoa</taxon>
        <taxon>Ecdysozoa</taxon>
        <taxon>Arthropoda</taxon>
        <taxon>Hexapoda</taxon>
        <taxon>Insecta</taxon>
        <taxon>Pterygota</taxon>
        <taxon>Neoptera</taxon>
        <taxon>Endopterygota</taxon>
        <taxon>Coleoptera</taxon>
        <taxon>Polyphaga</taxon>
        <taxon>Cucujiformia</taxon>
        <taxon>Curculionidae</taxon>
        <taxon>Dryophthorinae</taxon>
        <taxon>Sitophilus</taxon>
    </lineage>
</organism>
<evidence type="ECO:0000256" key="5">
    <source>
        <dbReference type="ARBA" id="ARBA00023098"/>
    </source>
</evidence>
<keyword evidence="11" id="KW-1185">Reference proteome</keyword>
<keyword evidence="3 7" id="KW-0378">Hydrolase</keyword>
<dbReference type="Gene3D" id="3.40.50.1820">
    <property type="entry name" value="alpha/beta hydrolase"/>
    <property type="match status" value="1"/>
</dbReference>
<evidence type="ECO:0000256" key="9">
    <source>
        <dbReference type="SAM" id="SignalP"/>
    </source>
</evidence>
<dbReference type="InterPro" id="IPR029058">
    <property type="entry name" value="AB_hydrolase_fold"/>
</dbReference>
<sequence>MARCAVSTLRVLTMWFISLMVLAVLAGGGVDAQANNVCPTFDDYYTMQNNTNCWYDLGADYVAPEIIHLLGYPVETHRVVTRDGYILTIFRIPNDGHKNPHARKHPVYLQHGLVATCNNFLALQKDSLAFVLWEAGYDVWLGNYRGTFYSEEHLNLTVRDQQFWDMSMDEVALIDLPAIFHTILSHSEEGSQIIYVGHSLGTTFALMYGSEFPEEARNVIKMFVLLCPAYTLTNMISPYKIFAPYGDWVVETVMELRLQRIVSQSKELGRLINVPCMESPPLMRVCMQLYNLFYGAKADFGPEIIPVYFRQLPGGTSIKILNHAADLVLGNFRKYNYPPHINFLKYGTKEAPLFDVSKIQVPTYIVYSTQDWATPEADARNLYRNLNEKARHGIRKIDLPEFNHIDFVMGRHARQVVYDPLVRVINDAIIPDDYGK</sequence>
<feature type="active site" description="Charge relay system" evidence="8">
    <location>
        <position position="404"/>
    </location>
</feature>
<dbReference type="FunFam" id="3.40.50.1820:FF:000057">
    <property type="entry name" value="Lipase"/>
    <property type="match status" value="1"/>
</dbReference>
<evidence type="ECO:0000256" key="6">
    <source>
        <dbReference type="ARBA" id="ARBA00023180"/>
    </source>
</evidence>
<dbReference type="PANTHER" id="PTHR11005">
    <property type="entry name" value="LYSOSOMAL ACID LIPASE-RELATED"/>
    <property type="match status" value="1"/>
</dbReference>